<accession>A0A2U8WDD6</accession>
<dbReference type="KEGG" id="mets:DK389_25990"/>
<evidence type="ECO:0000313" key="2">
    <source>
        <dbReference type="Proteomes" id="UP000245926"/>
    </source>
</evidence>
<dbReference type="OrthoDB" id="8000478at2"/>
<name>A0A2U8WDD6_9HYPH</name>
<proteinExistence type="predicted"/>
<reference evidence="2" key="1">
    <citation type="submission" date="2018-05" db="EMBL/GenBank/DDBJ databases">
        <title>Complete Genome Sequence of Methylobacterium sp. 17SD2-17.</title>
        <authorList>
            <person name="Srinivasan S."/>
        </authorList>
    </citation>
    <scope>NUCLEOTIDE SEQUENCE [LARGE SCALE GENOMIC DNA]</scope>
    <source>
        <strain evidence="2">17SD2-17</strain>
    </source>
</reference>
<protein>
    <submittedName>
        <fullName evidence="1">Uncharacterized protein</fullName>
    </submittedName>
</protein>
<sequence>MRDCSTRRPFNADVTADPRLHGIARGLAELYDPQLTQSPPERWTTLAAELKRRLRQQARKDAE</sequence>
<dbReference type="RefSeq" id="WP_109894021.1">
    <property type="nucleotide sequence ID" value="NZ_CP029550.1"/>
</dbReference>
<dbReference type="Proteomes" id="UP000245926">
    <property type="component" value="Chromosome"/>
</dbReference>
<keyword evidence="2" id="KW-1185">Reference proteome</keyword>
<evidence type="ECO:0000313" key="1">
    <source>
        <dbReference type="EMBL" id="AWN43326.1"/>
    </source>
</evidence>
<dbReference type="AlphaFoldDB" id="A0A2U8WDD6"/>
<organism evidence="1 2">
    <name type="scientific">Methylobacterium durans</name>
    <dbReference type="NCBI Taxonomy" id="2202825"/>
    <lineage>
        <taxon>Bacteria</taxon>
        <taxon>Pseudomonadati</taxon>
        <taxon>Pseudomonadota</taxon>
        <taxon>Alphaproteobacteria</taxon>
        <taxon>Hyphomicrobiales</taxon>
        <taxon>Methylobacteriaceae</taxon>
        <taxon>Methylobacterium</taxon>
    </lineage>
</organism>
<gene>
    <name evidence="1" type="ORF">DK389_25990</name>
</gene>
<dbReference type="EMBL" id="CP029550">
    <property type="protein sequence ID" value="AWN43326.1"/>
    <property type="molecule type" value="Genomic_DNA"/>
</dbReference>